<evidence type="ECO:0000313" key="5">
    <source>
        <dbReference type="EMBL" id="MCX2975429.1"/>
    </source>
</evidence>
<sequence length="329" mass="37039">MLLNTIKKGAIASQYGMHRDHGASGHCIYVETMINAHGDLKYEAGTRLCSSEAKGWENILAERRQHKAGLLQEVEPKSTEIAILLEGKLRVRRRGDGRVQDAIAVPGTVWICPAGIEDHDVQLFGDMEDCLHIYLPAEPISNSVLQEFDLDPAHIQLGYESGFQDPMIEQIARVFMSEMEQESAVSRLLVDSMQTALSVHLVKHYSNAPARRTILTKTNGTLDKKRSHRVEEYIVNHLDHNISLKDLANEACLSPFHFARSFKLTMGVSPHQYVLSRKLELAKSLIRKETFTFMQISLMTGFSNQAHFTRAFKRATGHTPGQYRSSLRG</sequence>
<dbReference type="Pfam" id="PF12833">
    <property type="entry name" value="HTH_18"/>
    <property type="match status" value="1"/>
</dbReference>
<dbReference type="SMART" id="SM00342">
    <property type="entry name" value="HTH_ARAC"/>
    <property type="match status" value="1"/>
</dbReference>
<evidence type="ECO:0000256" key="2">
    <source>
        <dbReference type="ARBA" id="ARBA00023125"/>
    </source>
</evidence>
<accession>A0ABT3SZJ2</accession>
<reference evidence="5" key="1">
    <citation type="submission" date="2019-02" db="EMBL/GenBank/DDBJ databases">
        <authorList>
            <person name="Li S.-H."/>
        </authorList>
    </citation>
    <scope>NUCLEOTIDE SEQUENCE</scope>
    <source>
        <strain evidence="5">IMCC8485</strain>
    </source>
</reference>
<dbReference type="RefSeq" id="WP_279254071.1">
    <property type="nucleotide sequence ID" value="NZ_SHNP01000008.1"/>
</dbReference>
<name>A0ABT3SZJ2_9GAMM</name>
<evidence type="ECO:0000256" key="3">
    <source>
        <dbReference type="ARBA" id="ARBA00023163"/>
    </source>
</evidence>
<dbReference type="SUPFAM" id="SSF46689">
    <property type="entry name" value="Homeodomain-like"/>
    <property type="match status" value="2"/>
</dbReference>
<keyword evidence="6" id="KW-1185">Reference proteome</keyword>
<dbReference type="PROSITE" id="PS00041">
    <property type="entry name" value="HTH_ARAC_FAMILY_1"/>
    <property type="match status" value="1"/>
</dbReference>
<keyword evidence="2" id="KW-0238">DNA-binding</keyword>
<dbReference type="PANTHER" id="PTHR46796:SF6">
    <property type="entry name" value="ARAC SUBFAMILY"/>
    <property type="match status" value="1"/>
</dbReference>
<dbReference type="EMBL" id="SHNP01000008">
    <property type="protein sequence ID" value="MCX2975429.1"/>
    <property type="molecule type" value="Genomic_DNA"/>
</dbReference>
<dbReference type="Gene3D" id="1.10.10.60">
    <property type="entry name" value="Homeodomain-like"/>
    <property type="match status" value="2"/>
</dbReference>
<proteinExistence type="predicted"/>
<dbReference type="InterPro" id="IPR020449">
    <property type="entry name" value="Tscrpt_reg_AraC-type_HTH"/>
</dbReference>
<evidence type="ECO:0000313" key="6">
    <source>
        <dbReference type="Proteomes" id="UP001143307"/>
    </source>
</evidence>
<gene>
    <name evidence="5" type="ORF">EYC87_17760</name>
</gene>
<protein>
    <submittedName>
        <fullName evidence="5">AraC family transcriptional regulator</fullName>
    </submittedName>
</protein>
<evidence type="ECO:0000259" key="4">
    <source>
        <dbReference type="PROSITE" id="PS01124"/>
    </source>
</evidence>
<evidence type="ECO:0000256" key="1">
    <source>
        <dbReference type="ARBA" id="ARBA00023015"/>
    </source>
</evidence>
<dbReference type="PANTHER" id="PTHR46796">
    <property type="entry name" value="HTH-TYPE TRANSCRIPTIONAL ACTIVATOR RHAS-RELATED"/>
    <property type="match status" value="1"/>
</dbReference>
<dbReference type="InterPro" id="IPR050204">
    <property type="entry name" value="AraC_XylS_family_regulators"/>
</dbReference>
<feature type="domain" description="HTH araC/xylS-type" evidence="4">
    <location>
        <begin position="228"/>
        <end position="326"/>
    </location>
</feature>
<comment type="caution">
    <text evidence="5">The sequence shown here is derived from an EMBL/GenBank/DDBJ whole genome shotgun (WGS) entry which is preliminary data.</text>
</comment>
<dbReference type="InterPro" id="IPR011051">
    <property type="entry name" value="RmlC_Cupin_sf"/>
</dbReference>
<dbReference type="PROSITE" id="PS01124">
    <property type="entry name" value="HTH_ARAC_FAMILY_2"/>
    <property type="match status" value="1"/>
</dbReference>
<keyword evidence="3" id="KW-0804">Transcription</keyword>
<dbReference type="SUPFAM" id="SSF51182">
    <property type="entry name" value="RmlC-like cupins"/>
    <property type="match status" value="1"/>
</dbReference>
<keyword evidence="1" id="KW-0805">Transcription regulation</keyword>
<dbReference type="InterPro" id="IPR009057">
    <property type="entry name" value="Homeodomain-like_sf"/>
</dbReference>
<dbReference type="PRINTS" id="PR00032">
    <property type="entry name" value="HTHARAC"/>
</dbReference>
<dbReference type="InterPro" id="IPR018062">
    <property type="entry name" value="HTH_AraC-typ_CS"/>
</dbReference>
<organism evidence="5 6">
    <name type="scientific">Candidatus Seongchinamella marina</name>
    <dbReference type="NCBI Taxonomy" id="2518990"/>
    <lineage>
        <taxon>Bacteria</taxon>
        <taxon>Pseudomonadati</taxon>
        <taxon>Pseudomonadota</taxon>
        <taxon>Gammaproteobacteria</taxon>
        <taxon>Cellvibrionales</taxon>
        <taxon>Halieaceae</taxon>
        <taxon>Seongchinamella</taxon>
    </lineage>
</organism>
<dbReference type="Proteomes" id="UP001143307">
    <property type="component" value="Unassembled WGS sequence"/>
</dbReference>
<dbReference type="InterPro" id="IPR018060">
    <property type="entry name" value="HTH_AraC"/>
</dbReference>